<proteinExistence type="predicted"/>
<name>A0A8S9MQL7_BRACR</name>
<sequence>MFRVENEGDGTLFLCFVRVCGSLEEKNKERPIRLFTSKWAVDTFYGTGGNCSDDVGGTAERIEANYVVVGAII</sequence>
<dbReference type="Proteomes" id="UP000712600">
    <property type="component" value="Unassembled WGS sequence"/>
</dbReference>
<dbReference type="EMBL" id="QGKX02002183">
    <property type="protein sequence ID" value="KAF3484833.1"/>
    <property type="molecule type" value="Genomic_DNA"/>
</dbReference>
<comment type="caution">
    <text evidence="1">The sequence shown here is derived from an EMBL/GenBank/DDBJ whole genome shotgun (WGS) entry which is preliminary data.</text>
</comment>
<evidence type="ECO:0000313" key="2">
    <source>
        <dbReference type="Proteomes" id="UP000712600"/>
    </source>
</evidence>
<dbReference type="AlphaFoldDB" id="A0A8S9MQL7"/>
<gene>
    <name evidence="1" type="ORF">F2Q69_00056492</name>
</gene>
<reference evidence="1" key="1">
    <citation type="submission" date="2019-12" db="EMBL/GenBank/DDBJ databases">
        <title>Genome sequencing and annotation of Brassica cretica.</title>
        <authorList>
            <person name="Studholme D.J."/>
            <person name="Sarris P."/>
        </authorList>
    </citation>
    <scope>NUCLEOTIDE SEQUENCE</scope>
    <source>
        <strain evidence="1">PFS-109/04</strain>
        <tissue evidence="1">Leaf</tissue>
    </source>
</reference>
<accession>A0A8S9MQL7</accession>
<evidence type="ECO:0000313" key="1">
    <source>
        <dbReference type="EMBL" id="KAF3484833.1"/>
    </source>
</evidence>
<organism evidence="1 2">
    <name type="scientific">Brassica cretica</name>
    <name type="common">Mustard</name>
    <dbReference type="NCBI Taxonomy" id="69181"/>
    <lineage>
        <taxon>Eukaryota</taxon>
        <taxon>Viridiplantae</taxon>
        <taxon>Streptophyta</taxon>
        <taxon>Embryophyta</taxon>
        <taxon>Tracheophyta</taxon>
        <taxon>Spermatophyta</taxon>
        <taxon>Magnoliopsida</taxon>
        <taxon>eudicotyledons</taxon>
        <taxon>Gunneridae</taxon>
        <taxon>Pentapetalae</taxon>
        <taxon>rosids</taxon>
        <taxon>malvids</taxon>
        <taxon>Brassicales</taxon>
        <taxon>Brassicaceae</taxon>
        <taxon>Brassiceae</taxon>
        <taxon>Brassica</taxon>
    </lineage>
</organism>
<protein>
    <submittedName>
        <fullName evidence="1">Uncharacterized protein</fullName>
    </submittedName>
</protein>